<dbReference type="RefSeq" id="WP_218318365.1">
    <property type="nucleotide sequence ID" value="NZ_JAEEGC010000001.1"/>
</dbReference>
<organism evidence="1 2">
    <name type="scientific">Clostridium thailandense</name>
    <dbReference type="NCBI Taxonomy" id="2794346"/>
    <lineage>
        <taxon>Bacteria</taxon>
        <taxon>Bacillati</taxon>
        <taxon>Bacillota</taxon>
        <taxon>Clostridia</taxon>
        <taxon>Eubacteriales</taxon>
        <taxon>Clostridiaceae</taxon>
        <taxon>Clostridium</taxon>
    </lineage>
</organism>
<name>A0A949WTC7_9CLOT</name>
<proteinExistence type="predicted"/>
<dbReference type="InterPro" id="IPR050696">
    <property type="entry name" value="FtsA/MreB"/>
</dbReference>
<dbReference type="EMBL" id="JAEEGC010000001">
    <property type="protein sequence ID" value="MBV7271327.1"/>
    <property type="molecule type" value="Genomic_DNA"/>
</dbReference>
<dbReference type="PANTHER" id="PTHR32432">
    <property type="entry name" value="CELL DIVISION PROTEIN FTSA-RELATED"/>
    <property type="match status" value="1"/>
</dbReference>
<evidence type="ECO:0000313" key="2">
    <source>
        <dbReference type="Proteomes" id="UP000694308"/>
    </source>
</evidence>
<sequence>MSINEFKLISAGIDIGTTTTQLIISELILKNRLPGARMPKIEIVSKKVLYQSRIYITPIIDHRIVDAVAVKEIIKKEYEKAGFQLSEIDTGALIITGETAKKENAEKIVHELAEYAGDFVVAVAGPELESILAGKGAGAAELSKTKRNKIINLDIGGGTTNIAVFEDGNVVDSTCVNVGGRLIEIDKRSEIVTYISKPAQMFIDNYGLEIILEKKINKSELTSFCDRMVDFVDMVALGEELPYALKEILMVSKIKNGNNYDGVMFSGGVAEYIYKDKDMDSDFEFSDIGKFLAKSFKKSKLIQACKEIKPSETIRATVVGAGTQTVNVSGSTVFIDASMLPLRNIPVAKVVWEDIPDSLDEVIERIVQVIQRYKLPTKTSPLAVSIPCPKQCSFENIEKMAKGIYHAWDASSTAENLLVVIVEKDIGKVLGQTLYRVSNGKMRFMSIDSVNIGEGDYIDVGKPISTDDVVPIIIKTLVFSSK</sequence>
<comment type="caution">
    <text evidence="1">The sequence shown here is derived from an EMBL/GenBank/DDBJ whole genome shotgun (WGS) entry which is preliminary data.</text>
</comment>
<evidence type="ECO:0000313" key="1">
    <source>
        <dbReference type="EMBL" id="MBV7271327.1"/>
    </source>
</evidence>
<dbReference type="Pfam" id="PF06277">
    <property type="entry name" value="EutA"/>
    <property type="match status" value="1"/>
</dbReference>
<reference evidence="1" key="1">
    <citation type="submission" date="2020-12" db="EMBL/GenBank/DDBJ databases">
        <title>Clostridium thailandense sp. nov., a novel acetogenic bacterium isolated from peat land soil in Thailand.</title>
        <authorList>
            <person name="Chaikitkaew S."/>
            <person name="Birkeland N.K."/>
        </authorList>
    </citation>
    <scope>NUCLEOTIDE SEQUENCE</scope>
    <source>
        <strain evidence="1">PL3</strain>
    </source>
</reference>
<gene>
    <name evidence="1" type="ORF">I6U48_00130</name>
</gene>
<keyword evidence="2" id="KW-1185">Reference proteome</keyword>
<dbReference type="Proteomes" id="UP000694308">
    <property type="component" value="Unassembled WGS sequence"/>
</dbReference>
<dbReference type="AlphaFoldDB" id="A0A949WTC7"/>
<dbReference type="PANTHER" id="PTHR32432:SF13">
    <property type="entry name" value="ETHANOLAMINE AMMONIA-LYASE REACTIVASE EUTA"/>
    <property type="match status" value="1"/>
</dbReference>
<protein>
    <submittedName>
        <fullName evidence="1">Ethanolamine ammonia-lyase reactivating factor EutA</fullName>
    </submittedName>
</protein>
<accession>A0A949WTC7</accession>
<dbReference type="InterPro" id="IPR009377">
    <property type="entry name" value="EutA"/>
</dbReference>
<dbReference type="PIRSF" id="PIRSF012293">
    <property type="entry name" value="EutA"/>
    <property type="match status" value="1"/>
</dbReference>